<keyword evidence="4 6" id="KW-0378">Hydrolase</keyword>
<comment type="similarity">
    <text evidence="6">Belongs to the PINc/VapC protein family.</text>
</comment>
<dbReference type="InterPro" id="IPR022907">
    <property type="entry name" value="VapC_family"/>
</dbReference>
<dbReference type="InterPro" id="IPR002716">
    <property type="entry name" value="PIN_dom"/>
</dbReference>
<proteinExistence type="inferred from homology"/>
<dbReference type="GO" id="GO:0004540">
    <property type="term" value="F:RNA nuclease activity"/>
    <property type="evidence" value="ECO:0007669"/>
    <property type="project" value="InterPro"/>
</dbReference>
<reference evidence="8 9" key="1">
    <citation type="submission" date="2018-03" db="EMBL/GenBank/DDBJ databases">
        <title>The draft genome of Mesorhizobium soli JCM 19897.</title>
        <authorList>
            <person name="Li L."/>
            <person name="Liu L."/>
            <person name="Liang L."/>
            <person name="Wang T."/>
            <person name="Zhang X."/>
        </authorList>
    </citation>
    <scope>NUCLEOTIDE SEQUENCE [LARGE SCALE GENOMIC DNA]</scope>
    <source>
        <strain evidence="8 9">JCM 19897</strain>
    </source>
</reference>
<dbReference type="SUPFAM" id="SSF88723">
    <property type="entry name" value="PIN domain-like"/>
    <property type="match status" value="1"/>
</dbReference>
<evidence type="ECO:0000256" key="2">
    <source>
        <dbReference type="ARBA" id="ARBA00022722"/>
    </source>
</evidence>
<dbReference type="EMBL" id="PXYL01000007">
    <property type="protein sequence ID" value="PSJ59796.1"/>
    <property type="molecule type" value="Genomic_DNA"/>
</dbReference>
<dbReference type="GO" id="GO:0016787">
    <property type="term" value="F:hydrolase activity"/>
    <property type="evidence" value="ECO:0007669"/>
    <property type="project" value="UniProtKB-KW"/>
</dbReference>
<dbReference type="HAMAP" id="MF_00265">
    <property type="entry name" value="VapC_Nob1"/>
    <property type="match status" value="1"/>
</dbReference>
<dbReference type="CDD" id="cd09873">
    <property type="entry name" value="PIN_Pae0151-like"/>
    <property type="match status" value="1"/>
</dbReference>
<dbReference type="Gene3D" id="3.40.50.1010">
    <property type="entry name" value="5'-nuclease"/>
    <property type="match status" value="1"/>
</dbReference>
<dbReference type="InterPro" id="IPR051619">
    <property type="entry name" value="TypeII_TA_RNase_PINc/VapC"/>
</dbReference>
<keyword evidence="1 6" id="KW-1277">Toxin-antitoxin system</keyword>
<accession>A0A2P7SBD1</accession>
<evidence type="ECO:0000256" key="4">
    <source>
        <dbReference type="ARBA" id="ARBA00022801"/>
    </source>
</evidence>
<name>A0A2P7SBD1_9HYPH</name>
<dbReference type="EC" id="3.1.-.-" evidence="6"/>
<dbReference type="AlphaFoldDB" id="A0A2P7SBD1"/>
<keyword evidence="9" id="KW-1185">Reference proteome</keyword>
<evidence type="ECO:0000313" key="9">
    <source>
        <dbReference type="Proteomes" id="UP000240653"/>
    </source>
</evidence>
<feature type="binding site" evidence="6">
    <location>
        <position position="94"/>
    </location>
    <ligand>
        <name>Mg(2+)</name>
        <dbReference type="ChEBI" id="CHEBI:18420"/>
    </ligand>
</feature>
<dbReference type="InterPro" id="IPR029060">
    <property type="entry name" value="PIN-like_dom_sf"/>
</dbReference>
<evidence type="ECO:0000259" key="7">
    <source>
        <dbReference type="Pfam" id="PF01850"/>
    </source>
</evidence>
<evidence type="ECO:0000313" key="8">
    <source>
        <dbReference type="EMBL" id="PSJ59796.1"/>
    </source>
</evidence>
<feature type="domain" description="PIN" evidence="7">
    <location>
        <begin position="1"/>
        <end position="119"/>
    </location>
</feature>
<keyword evidence="3 6" id="KW-0479">Metal-binding</keyword>
<dbReference type="PANTHER" id="PTHR35901:SF1">
    <property type="entry name" value="EXONUCLEASE VAPC9"/>
    <property type="match status" value="1"/>
</dbReference>
<dbReference type="GO" id="GO:0090729">
    <property type="term" value="F:toxin activity"/>
    <property type="evidence" value="ECO:0007669"/>
    <property type="project" value="UniProtKB-KW"/>
</dbReference>
<comment type="cofactor">
    <cofactor evidence="6">
        <name>Mg(2+)</name>
        <dbReference type="ChEBI" id="CHEBI:18420"/>
    </cofactor>
</comment>
<protein>
    <recommendedName>
        <fullName evidence="6">Ribonuclease VapC</fullName>
        <shortName evidence="6">RNase VapC</shortName>
        <ecNumber evidence="6">3.1.-.-</ecNumber>
    </recommendedName>
    <alternativeName>
        <fullName evidence="6">Toxin VapC</fullName>
    </alternativeName>
</protein>
<evidence type="ECO:0000256" key="6">
    <source>
        <dbReference type="HAMAP-Rule" id="MF_00265"/>
    </source>
</evidence>
<evidence type="ECO:0000256" key="1">
    <source>
        <dbReference type="ARBA" id="ARBA00022649"/>
    </source>
</evidence>
<dbReference type="RefSeq" id="WP_106724939.1">
    <property type="nucleotide sequence ID" value="NZ_PXYL01000007.1"/>
</dbReference>
<sequence>MIVDASVTVSWLVKTPFSEPASRLRSARCAAPDLMLVEATNALLKYARIDMISLDGILAGIEALKVAVSQFVPDHQLLPSATRIAAKNGHKIYDCLYLALALERRETLITADRRLAALAGTLNIPTELIEPIS</sequence>
<dbReference type="Proteomes" id="UP000240653">
    <property type="component" value="Unassembled WGS sequence"/>
</dbReference>
<dbReference type="GO" id="GO:0000287">
    <property type="term" value="F:magnesium ion binding"/>
    <property type="evidence" value="ECO:0007669"/>
    <property type="project" value="UniProtKB-UniRule"/>
</dbReference>
<comment type="caution">
    <text evidence="8">The sequence shown here is derived from an EMBL/GenBank/DDBJ whole genome shotgun (WGS) entry which is preliminary data.</text>
</comment>
<evidence type="ECO:0000256" key="3">
    <source>
        <dbReference type="ARBA" id="ARBA00022723"/>
    </source>
</evidence>
<keyword evidence="2 6" id="KW-0540">Nuclease</keyword>
<organism evidence="8 9">
    <name type="scientific">Pseudaminobacter soli</name>
    <name type="common">ex Li et al. 2025</name>
    <dbReference type="NCBI Taxonomy" id="1295366"/>
    <lineage>
        <taxon>Bacteria</taxon>
        <taxon>Pseudomonadati</taxon>
        <taxon>Pseudomonadota</taxon>
        <taxon>Alphaproteobacteria</taxon>
        <taxon>Hyphomicrobiales</taxon>
        <taxon>Phyllobacteriaceae</taxon>
        <taxon>Pseudaminobacter</taxon>
    </lineage>
</organism>
<dbReference type="Pfam" id="PF01850">
    <property type="entry name" value="PIN"/>
    <property type="match status" value="1"/>
</dbReference>
<evidence type="ECO:0000256" key="5">
    <source>
        <dbReference type="ARBA" id="ARBA00022842"/>
    </source>
</evidence>
<keyword evidence="6" id="KW-0800">Toxin</keyword>
<comment type="function">
    <text evidence="6">Toxic component of a toxin-antitoxin (TA) system. An RNase.</text>
</comment>
<gene>
    <name evidence="6" type="primary">vapC</name>
    <name evidence="8" type="ORF">C7I85_15750</name>
</gene>
<dbReference type="InterPro" id="IPR044153">
    <property type="entry name" value="PIN_Pae0151-like"/>
</dbReference>
<feature type="binding site" evidence="6">
    <location>
        <position position="4"/>
    </location>
    <ligand>
        <name>Mg(2+)</name>
        <dbReference type="ChEBI" id="CHEBI:18420"/>
    </ligand>
</feature>
<dbReference type="OrthoDB" id="1524147at2"/>
<dbReference type="PANTHER" id="PTHR35901">
    <property type="entry name" value="RIBONUCLEASE VAPC3"/>
    <property type="match status" value="1"/>
</dbReference>
<keyword evidence="5 6" id="KW-0460">Magnesium</keyword>